<evidence type="ECO:0000256" key="2">
    <source>
        <dbReference type="ARBA" id="ARBA00023015"/>
    </source>
</evidence>
<dbReference type="Pfam" id="PF00126">
    <property type="entry name" value="HTH_1"/>
    <property type="match status" value="1"/>
</dbReference>
<gene>
    <name evidence="6" type="ORF">GCM10008957_35250</name>
</gene>
<dbReference type="Proteomes" id="UP000603865">
    <property type="component" value="Unassembled WGS sequence"/>
</dbReference>
<keyword evidence="4" id="KW-0804">Transcription</keyword>
<dbReference type="SUPFAM" id="SSF53850">
    <property type="entry name" value="Periplasmic binding protein-like II"/>
    <property type="match status" value="1"/>
</dbReference>
<dbReference type="InterPro" id="IPR000847">
    <property type="entry name" value="LysR_HTH_N"/>
</dbReference>
<dbReference type="InterPro" id="IPR036390">
    <property type="entry name" value="WH_DNA-bd_sf"/>
</dbReference>
<organism evidence="6 7">
    <name type="scientific">Deinococcus ruber</name>
    <dbReference type="NCBI Taxonomy" id="1848197"/>
    <lineage>
        <taxon>Bacteria</taxon>
        <taxon>Thermotogati</taxon>
        <taxon>Deinococcota</taxon>
        <taxon>Deinococci</taxon>
        <taxon>Deinococcales</taxon>
        <taxon>Deinococcaceae</taxon>
        <taxon>Deinococcus</taxon>
    </lineage>
</organism>
<dbReference type="PROSITE" id="PS50931">
    <property type="entry name" value="HTH_LYSR"/>
    <property type="match status" value="1"/>
</dbReference>
<dbReference type="SUPFAM" id="SSF46785">
    <property type="entry name" value="Winged helix' DNA-binding domain"/>
    <property type="match status" value="1"/>
</dbReference>
<dbReference type="EMBL" id="BMQL01000023">
    <property type="protein sequence ID" value="GGR19696.1"/>
    <property type="molecule type" value="Genomic_DNA"/>
</dbReference>
<dbReference type="InterPro" id="IPR036388">
    <property type="entry name" value="WH-like_DNA-bd_sf"/>
</dbReference>
<evidence type="ECO:0000313" key="7">
    <source>
        <dbReference type="Proteomes" id="UP000603865"/>
    </source>
</evidence>
<dbReference type="InterPro" id="IPR005119">
    <property type="entry name" value="LysR_subst-bd"/>
</dbReference>
<evidence type="ECO:0000313" key="6">
    <source>
        <dbReference type="EMBL" id="GGR19696.1"/>
    </source>
</evidence>
<keyword evidence="3" id="KW-0238">DNA-binding</keyword>
<dbReference type="Gene3D" id="3.40.190.10">
    <property type="entry name" value="Periplasmic binding protein-like II"/>
    <property type="match status" value="2"/>
</dbReference>
<comment type="similarity">
    <text evidence="1">Belongs to the LysR transcriptional regulatory family.</text>
</comment>
<dbReference type="GO" id="GO:0003677">
    <property type="term" value="F:DNA binding"/>
    <property type="evidence" value="ECO:0007669"/>
    <property type="project" value="UniProtKB-KW"/>
</dbReference>
<evidence type="ECO:0000256" key="1">
    <source>
        <dbReference type="ARBA" id="ARBA00009437"/>
    </source>
</evidence>
<name>A0A918CF13_9DEIO</name>
<dbReference type="GO" id="GO:0003700">
    <property type="term" value="F:DNA-binding transcription factor activity"/>
    <property type="evidence" value="ECO:0007669"/>
    <property type="project" value="InterPro"/>
</dbReference>
<evidence type="ECO:0000256" key="3">
    <source>
        <dbReference type="ARBA" id="ARBA00023125"/>
    </source>
</evidence>
<dbReference type="AlphaFoldDB" id="A0A918CF13"/>
<reference evidence="6" key="1">
    <citation type="journal article" date="2014" name="Int. J. Syst. Evol. Microbiol.">
        <title>Complete genome sequence of Corynebacterium casei LMG S-19264T (=DSM 44701T), isolated from a smear-ripened cheese.</title>
        <authorList>
            <consortium name="US DOE Joint Genome Institute (JGI-PGF)"/>
            <person name="Walter F."/>
            <person name="Albersmeier A."/>
            <person name="Kalinowski J."/>
            <person name="Ruckert C."/>
        </authorList>
    </citation>
    <scope>NUCLEOTIDE SEQUENCE</scope>
    <source>
        <strain evidence="6">JCM 31311</strain>
    </source>
</reference>
<dbReference type="PANTHER" id="PTHR30118">
    <property type="entry name" value="HTH-TYPE TRANSCRIPTIONAL REGULATOR LEUO-RELATED"/>
    <property type="match status" value="1"/>
</dbReference>
<dbReference type="PANTHER" id="PTHR30118:SF15">
    <property type="entry name" value="TRANSCRIPTIONAL REGULATORY PROTEIN"/>
    <property type="match status" value="1"/>
</dbReference>
<reference evidence="6" key="2">
    <citation type="submission" date="2020-09" db="EMBL/GenBank/DDBJ databases">
        <authorList>
            <person name="Sun Q."/>
            <person name="Ohkuma M."/>
        </authorList>
    </citation>
    <scope>NUCLEOTIDE SEQUENCE</scope>
    <source>
        <strain evidence="6">JCM 31311</strain>
    </source>
</reference>
<sequence length="319" mass="35135">MYVASNAMSLEQSMNELDLNLLSALDALLDEASVTRAAKRLGLSTSAMSRTLARLRSATGDPLLVRAGRQLVLTTHAVTLRDHVHALNREVHAVLQPPTTHLHLTSLERTFTIRAGEGFVEFLAAPLMATVGECAPHVRLRFVMKADKETHPLREGNIDLDVGVPGPLAPEIRIHPLFRDRLIGVVRVGHPLLTSDVSAARYAACRHVVASRRGQFAGQIDEALAALELRRTVPLVVPTYPEALRVVRTSDLVTAVPESCLGNALTDTQATRWNLERFALPVVIPDFEICAMWHPYLENDPAHRWLRETVAAVCRAAYL</sequence>
<dbReference type="Gene3D" id="1.10.10.10">
    <property type="entry name" value="Winged helix-like DNA-binding domain superfamily/Winged helix DNA-binding domain"/>
    <property type="match status" value="1"/>
</dbReference>
<feature type="domain" description="HTH lysR-type" evidence="5">
    <location>
        <begin position="17"/>
        <end position="74"/>
    </location>
</feature>
<comment type="caution">
    <text evidence="6">The sequence shown here is derived from an EMBL/GenBank/DDBJ whole genome shotgun (WGS) entry which is preliminary data.</text>
</comment>
<evidence type="ECO:0000256" key="4">
    <source>
        <dbReference type="ARBA" id="ARBA00023163"/>
    </source>
</evidence>
<keyword evidence="7" id="KW-1185">Reference proteome</keyword>
<dbReference type="CDD" id="cd08460">
    <property type="entry name" value="PBP2_DntR_like_1"/>
    <property type="match status" value="1"/>
</dbReference>
<dbReference type="InterPro" id="IPR050389">
    <property type="entry name" value="LysR-type_TF"/>
</dbReference>
<accession>A0A918CF13</accession>
<proteinExistence type="inferred from homology"/>
<dbReference type="Pfam" id="PF03466">
    <property type="entry name" value="LysR_substrate"/>
    <property type="match status" value="1"/>
</dbReference>
<keyword evidence="2" id="KW-0805">Transcription regulation</keyword>
<protein>
    <submittedName>
        <fullName evidence="6">LysR family transcriptional regulator</fullName>
    </submittedName>
</protein>
<evidence type="ECO:0000259" key="5">
    <source>
        <dbReference type="PROSITE" id="PS50931"/>
    </source>
</evidence>